<reference evidence="1" key="1">
    <citation type="submission" date="2018-05" db="EMBL/GenBank/DDBJ databases">
        <title>Bacterial isolates from healthy term breastfed infants carrying antibiotic resistance genes.</title>
        <authorList>
            <person name="Casaburi G."/>
        </authorList>
    </citation>
    <scope>NUCLEOTIDE SEQUENCE [LARGE SCALE GENOMIC DNA]</scope>
    <source>
        <strain evidence="1">7084_4</strain>
    </source>
</reference>
<evidence type="ECO:0000313" key="1">
    <source>
        <dbReference type="EMBL" id="QFG76414.1"/>
    </source>
</evidence>
<organism evidence="1">
    <name type="scientific">Raoultella planticola</name>
    <name type="common">Klebsiella planticola</name>
    <dbReference type="NCBI Taxonomy" id="575"/>
    <lineage>
        <taxon>Bacteria</taxon>
        <taxon>Pseudomonadati</taxon>
        <taxon>Pseudomonadota</taxon>
        <taxon>Gammaproteobacteria</taxon>
        <taxon>Enterobacterales</taxon>
        <taxon>Enterobacteriaceae</taxon>
        <taxon>Klebsiella/Raoultella group</taxon>
        <taxon>Raoultella</taxon>
    </lineage>
</organism>
<dbReference type="Pfam" id="PF13289">
    <property type="entry name" value="SIR2_2"/>
    <property type="match status" value="1"/>
</dbReference>
<dbReference type="EMBL" id="CP029752">
    <property type="protein sequence ID" value="QFG76414.1"/>
    <property type="molecule type" value="Genomic_DNA"/>
</dbReference>
<gene>
    <name evidence="1" type="ORF">DMB90_01530</name>
</gene>
<protein>
    <submittedName>
        <fullName evidence="1">Uncharacterized protein</fullName>
    </submittedName>
</protein>
<accession>A0A5P6A9W5</accession>
<sequence>MFKKIPSNDLKLNQSARFGQNKNSIISFFKQFQDAAVLDVITTNYDIVIDKVLSHAFPGRSISRGFPVHNNNILMCPQPKGIGLYKLNGGFEVVAEKDGFKIDYDSLVDPKVVPNIILPSNEQDYGDKYFKTAFVKSSGQLRQADLLIFIGYSFPKEDFIINFLLNTFLDGNSTEKETVIIGRNKSSAIDTHQRACGVFKELNDKSALFYYGGSFSELCRQC</sequence>
<name>A0A5P6A9W5_RAOPL</name>
<dbReference type="AlphaFoldDB" id="A0A5P6A9W5"/>
<proteinExistence type="predicted"/>